<evidence type="ECO:0000313" key="2">
    <source>
        <dbReference type="Proteomes" id="UP000183656"/>
    </source>
</evidence>
<evidence type="ECO:0008006" key="3">
    <source>
        <dbReference type="Google" id="ProtNLM"/>
    </source>
</evidence>
<sequence>MWMPKSQSELIRTARGERSQAEFSKALGCDRSCLSRYERETLGAPPHVITRCLQIVAAMPQTSDLKGRPVDRALDLARQAVAELELLQALPASGRSK</sequence>
<organism evidence="1 2">
    <name type="scientific">Paenacidovorax caeni</name>
    <dbReference type="NCBI Taxonomy" id="343013"/>
    <lineage>
        <taxon>Bacteria</taxon>
        <taxon>Pseudomonadati</taxon>
        <taxon>Pseudomonadota</taxon>
        <taxon>Betaproteobacteria</taxon>
        <taxon>Burkholderiales</taxon>
        <taxon>Comamonadaceae</taxon>
        <taxon>Paenacidovorax</taxon>
    </lineage>
</organism>
<evidence type="ECO:0000313" key="1">
    <source>
        <dbReference type="EMBL" id="SFV01375.1"/>
    </source>
</evidence>
<gene>
    <name evidence="1" type="ORF">SAMN04489707_10776</name>
</gene>
<dbReference type="Proteomes" id="UP000183656">
    <property type="component" value="Unassembled WGS sequence"/>
</dbReference>
<dbReference type="STRING" id="343013.SAMN04489707_10776"/>
<dbReference type="InterPro" id="IPR010982">
    <property type="entry name" value="Lambda_DNA-bd_dom_sf"/>
</dbReference>
<dbReference type="EMBL" id="FPBX01000077">
    <property type="protein sequence ID" value="SFV01375.1"/>
    <property type="molecule type" value="Genomic_DNA"/>
</dbReference>
<dbReference type="Gene3D" id="1.10.260.40">
    <property type="entry name" value="lambda repressor-like DNA-binding domains"/>
    <property type="match status" value="1"/>
</dbReference>
<dbReference type="AlphaFoldDB" id="A0A1I7KVE5"/>
<protein>
    <recommendedName>
        <fullName evidence="3">Helix-turn-helix</fullName>
    </recommendedName>
</protein>
<keyword evidence="2" id="KW-1185">Reference proteome</keyword>
<accession>A0A1I7KVE5</accession>
<proteinExistence type="predicted"/>
<dbReference type="GO" id="GO:0003677">
    <property type="term" value="F:DNA binding"/>
    <property type="evidence" value="ECO:0007669"/>
    <property type="project" value="InterPro"/>
</dbReference>
<name>A0A1I7KVE5_9BURK</name>
<reference evidence="1 2" key="1">
    <citation type="submission" date="2016-10" db="EMBL/GenBank/DDBJ databases">
        <authorList>
            <person name="de Groot N.N."/>
        </authorList>
    </citation>
    <scope>NUCLEOTIDE SEQUENCE [LARGE SCALE GENOMIC DNA]</scope>
    <source>
        <strain evidence="1 2">R-24608</strain>
    </source>
</reference>